<dbReference type="InterPro" id="IPR014917">
    <property type="entry name" value="DUF1800"/>
</dbReference>
<comment type="caution">
    <text evidence="1">The sequence shown here is derived from an EMBL/GenBank/DDBJ whole genome shotgun (WGS) entry which is preliminary data.</text>
</comment>
<sequence length="483" mass="52198">MTGFSAGISAIRFGYGLGPQTAPYFRPDDLISELDRAAAVPPLFPLEGVQGRRDALIDFASREKAARAERRAVGTGGAEDDAIKVLRREVQKRFRRDSVLRVTQAVLSPYAFHERLASFWINHFTVSASKSPVMRLLVPLYEAEAIRPHLAGSFRDLLISASLHPAMVIFLDQAKSVGPGSRRGKRQGGEAANENFAREVMELHTLGAGSGYSQADVQALALMLTGVTLAPTTTETVFNPRVAEPGSFAILGQRYGREGSLDDARTILSVLADDPRTARHVSSRLAIHFIGDQPPHDLVEKMALRWRETHGDLSSVYAVMLEHPAAWTASAGKTKMPLDYVVSSLKAFGFNRAQLLNTDDADDPDGESDMMADAGARAGAARGLGQLSVETLDALGQPLWRASNAAGFDDGSGYWGGPGQLAQRIAFARRIIARGGKSLDPRDFLQATLDEVARADTIAVVNQAPNREAGLLATLVSPEFNRR</sequence>
<dbReference type="Pfam" id="PF08811">
    <property type="entry name" value="DUF1800"/>
    <property type="match status" value="1"/>
</dbReference>
<dbReference type="Proteomes" id="UP001522662">
    <property type="component" value="Unassembled WGS sequence"/>
</dbReference>
<reference evidence="1 2" key="1">
    <citation type="submission" date="2022-03" db="EMBL/GenBank/DDBJ databases">
        <title>Rhizobium SSM4.3 sp. nov., isolated from Sediment (Gouqi Island).</title>
        <authorList>
            <person name="Chen G."/>
        </authorList>
    </citation>
    <scope>NUCLEOTIDE SEQUENCE [LARGE SCALE GENOMIC DNA]</scope>
    <source>
        <strain evidence="1 2">SSM4.3</strain>
    </source>
</reference>
<accession>A0ABT0D0X1</accession>
<evidence type="ECO:0000313" key="2">
    <source>
        <dbReference type="Proteomes" id="UP001522662"/>
    </source>
</evidence>
<protein>
    <submittedName>
        <fullName evidence="1">DUF1800 domain-containing protein</fullName>
    </submittedName>
</protein>
<organism evidence="1 2">
    <name type="scientific">Peteryoungia algae</name>
    <dbReference type="NCBI Taxonomy" id="2919917"/>
    <lineage>
        <taxon>Bacteria</taxon>
        <taxon>Pseudomonadati</taxon>
        <taxon>Pseudomonadota</taxon>
        <taxon>Alphaproteobacteria</taxon>
        <taxon>Hyphomicrobiales</taxon>
        <taxon>Rhizobiaceae</taxon>
        <taxon>Peteryoungia</taxon>
    </lineage>
</organism>
<proteinExistence type="predicted"/>
<dbReference type="EMBL" id="JALAYX010000003">
    <property type="protein sequence ID" value="MCJ8239062.1"/>
    <property type="molecule type" value="Genomic_DNA"/>
</dbReference>
<evidence type="ECO:0000313" key="1">
    <source>
        <dbReference type="EMBL" id="MCJ8239062.1"/>
    </source>
</evidence>
<name>A0ABT0D0X1_9HYPH</name>
<dbReference type="RefSeq" id="WP_245136804.1">
    <property type="nucleotide sequence ID" value="NZ_CP128477.1"/>
</dbReference>
<gene>
    <name evidence="1" type="ORF">MKJ03_12035</name>
</gene>
<keyword evidence="2" id="KW-1185">Reference proteome</keyword>